<dbReference type="Pfam" id="PF00069">
    <property type="entry name" value="Pkinase"/>
    <property type="match status" value="1"/>
</dbReference>
<feature type="domain" description="NERD" evidence="7">
    <location>
        <begin position="10"/>
        <end position="122"/>
    </location>
</feature>
<dbReference type="InterPro" id="IPR008271">
    <property type="entry name" value="Ser/Thr_kinase_AS"/>
</dbReference>
<dbReference type="InterPro" id="IPR000719">
    <property type="entry name" value="Prot_kinase_dom"/>
</dbReference>
<evidence type="ECO:0000313" key="8">
    <source>
        <dbReference type="EMBL" id="MBP1467949.1"/>
    </source>
</evidence>
<evidence type="ECO:0000256" key="4">
    <source>
        <dbReference type="ARBA" id="ARBA00022840"/>
    </source>
</evidence>
<evidence type="ECO:0000256" key="3">
    <source>
        <dbReference type="ARBA" id="ARBA00022777"/>
    </source>
</evidence>
<dbReference type="InterPro" id="IPR017441">
    <property type="entry name" value="Protein_kinase_ATP_BS"/>
</dbReference>
<dbReference type="InterPro" id="IPR011009">
    <property type="entry name" value="Kinase-like_dom_sf"/>
</dbReference>
<dbReference type="SUPFAM" id="SSF56112">
    <property type="entry name" value="Protein kinase-like (PK-like)"/>
    <property type="match status" value="2"/>
</dbReference>
<dbReference type="EMBL" id="SIJK02000049">
    <property type="protein sequence ID" value="MBP1467949.1"/>
    <property type="molecule type" value="Genomic_DNA"/>
</dbReference>
<name>A0ABS4DER9_9CHLR</name>
<dbReference type="PROSITE" id="PS50011">
    <property type="entry name" value="PROTEIN_KINASE_DOM"/>
    <property type="match status" value="2"/>
</dbReference>
<feature type="domain" description="Protein kinase" evidence="6">
    <location>
        <begin position="469"/>
        <end position="716"/>
    </location>
</feature>
<dbReference type="PANTHER" id="PTHR43289">
    <property type="entry name" value="MITOGEN-ACTIVATED PROTEIN KINASE KINASE KINASE 20-RELATED"/>
    <property type="match status" value="1"/>
</dbReference>
<dbReference type="PANTHER" id="PTHR43289:SF34">
    <property type="entry name" value="SERINE_THREONINE-PROTEIN KINASE YBDM-RELATED"/>
    <property type="match status" value="1"/>
</dbReference>
<dbReference type="SMART" id="SM00220">
    <property type="entry name" value="S_TKc"/>
    <property type="match status" value="1"/>
</dbReference>
<evidence type="ECO:0000259" key="7">
    <source>
        <dbReference type="PROSITE" id="PS50965"/>
    </source>
</evidence>
<sequence length="1297" mass="146366">MAELIQAGAFATEGEKVTAQTLRDGLPDDWIIITNTLLPLRDGRSFELDFIVLARHHVFVLDEKAWGGTITGDAHAWQCADGRIEHNPLKKMEMLAKVVAGDLRQRLWRAPNDRFVDSAVIFSNPSVHLRIDDVRRHTKIMRLEQACEVLRQCDAQGRVDLRPHRDALRAAFAGFEPRPIVPQTIQLYQIDEVESSRAGVHILAASLHGQRYRLMVYDLGTDPFQREQRQAWYMREFEALRALQTTGSVAYAEAPILWGEAQLVVPVRLPDGQALSRIPFPNDCTTLIADLQMAEAAFRSLQQIHTYEVLHRALNPSAIFIVEPKPLTAVLSDFHAARIGDQSIAASLDLLKLADPYAAPALAAGYGNATPASDCFSLGLIFLERLSATHVEQLRLGSQIEWPNLLRRWAGMPITPLERLQTLLQTVIAPEAGAEPLAAAQITHELNQIIRMLQQEATPAQELIFDRRYRVKRKLGQGAMARTFLVTDINYPELGFFAVKQFRNPAIVLEQARTEFQTLQKLRSRHVPAIYDISKPTDDVHLKLEYIPGPTFMELEAQFPFPLTTWWEYARQLLDVLAELEQHQLLHRDIKPANLMLHEEENRLVLIDFGFAISREHQGGAAGTLIYQPPEAATSPTPPPDSDRYAAAVVLFRMLTGELPFEEGDRQRPRAPASLAPFDHVQQRVAEALLSAVQPQPSLRPASLALWRQQIERAMLTLSEATSEHRSPQVNPWAAAIRGLYRNSEGGNADNRGLDSQFVRQTYVPTKLDTDLLPRLLMRRPQAIFLCGNPGDGKTAFLEQVRTTLLVQGGHEQQHDASGWEIVLAGHTYRSCYDASEAHAGRSANEQLTARLTGLEGASAPQVALTVLVAINDGRLLDYLDHVQATFAWLAAQLRAAMRPNKSIDQPVWYVDLKQRAFVALPDAAHPSIFQQVLARLVDPAQWTVCASCAVQHVCPLVQNATRLRHPHVSQRLETLLLLVHLRRQRHITMRDLRSALAYSITGNRSCQDIHVAAAAADGGASLNAYHYWHLIFAPHEQADEVLQDIRSLDPIQVSLPQLDRFLHARRRADQGAQRQTLFHPELADDLAPQRYLEPRDWLDAMKRRLYFESTATLIPGLSWLHLLPYRYAAVFFEVLAERHPLYKIRAQIANGIWRSDHVTVDLPRDHLNLVIDHAKAQRLIVAKEFELDDFFLQIQQPRGAEGIEALPEGLVLEHRNGTPKLSITLDLFELLLRLDEGFLADTPELRPLLEDLVPFKSTMLLDMAKSLVLIESGRYRHRLEQYQGYLRLVTDGEHRS</sequence>
<keyword evidence="2 5" id="KW-0547">Nucleotide-binding</keyword>
<evidence type="ECO:0000256" key="5">
    <source>
        <dbReference type="PROSITE-ProRule" id="PRU10141"/>
    </source>
</evidence>
<evidence type="ECO:0000256" key="1">
    <source>
        <dbReference type="ARBA" id="ARBA00022679"/>
    </source>
</evidence>
<comment type="caution">
    <text evidence="8">The sequence shown here is derived from an EMBL/GenBank/DDBJ whole genome shotgun (WGS) entry which is preliminary data.</text>
</comment>
<dbReference type="PROSITE" id="PS50965">
    <property type="entry name" value="NERD"/>
    <property type="match status" value="1"/>
</dbReference>
<accession>A0ABS4DER9</accession>
<keyword evidence="1" id="KW-0808">Transferase</keyword>
<organism evidence="8 9">
    <name type="scientific">Candidatus Chloroploca mongolica</name>
    <dbReference type="NCBI Taxonomy" id="2528176"/>
    <lineage>
        <taxon>Bacteria</taxon>
        <taxon>Bacillati</taxon>
        <taxon>Chloroflexota</taxon>
        <taxon>Chloroflexia</taxon>
        <taxon>Chloroflexales</taxon>
        <taxon>Chloroflexineae</taxon>
        <taxon>Oscillochloridaceae</taxon>
        <taxon>Candidatus Chloroploca</taxon>
    </lineage>
</organism>
<dbReference type="PROSITE" id="PS00108">
    <property type="entry name" value="PROTEIN_KINASE_ST"/>
    <property type="match status" value="1"/>
</dbReference>
<keyword evidence="4 5" id="KW-0067">ATP-binding</keyword>
<gene>
    <name evidence="8" type="ORF">EYB53_019690</name>
</gene>
<evidence type="ECO:0000256" key="2">
    <source>
        <dbReference type="ARBA" id="ARBA00022741"/>
    </source>
</evidence>
<dbReference type="RefSeq" id="WP_135480200.1">
    <property type="nucleotide sequence ID" value="NZ_SIJK02000049.1"/>
</dbReference>
<dbReference type="Pfam" id="PF08378">
    <property type="entry name" value="NERD"/>
    <property type="match status" value="1"/>
</dbReference>
<keyword evidence="9" id="KW-1185">Reference proteome</keyword>
<dbReference type="CDD" id="cd14014">
    <property type="entry name" value="STKc_PknB_like"/>
    <property type="match status" value="1"/>
</dbReference>
<dbReference type="PROSITE" id="PS00107">
    <property type="entry name" value="PROTEIN_KINASE_ATP"/>
    <property type="match status" value="1"/>
</dbReference>
<dbReference type="InterPro" id="IPR011528">
    <property type="entry name" value="NERD"/>
</dbReference>
<evidence type="ECO:0000313" key="9">
    <source>
        <dbReference type="Proteomes" id="UP001193081"/>
    </source>
</evidence>
<evidence type="ECO:0000259" key="6">
    <source>
        <dbReference type="PROSITE" id="PS50011"/>
    </source>
</evidence>
<feature type="domain" description="Protein kinase" evidence="6">
    <location>
        <begin position="187"/>
        <end position="485"/>
    </location>
</feature>
<proteinExistence type="predicted"/>
<protein>
    <submittedName>
        <fullName evidence="8">NERD domain-containing protein</fullName>
    </submittedName>
</protein>
<reference evidence="8 9" key="1">
    <citation type="submission" date="2021-03" db="EMBL/GenBank/DDBJ databases">
        <authorList>
            <person name="Grouzdev D.S."/>
        </authorList>
    </citation>
    <scope>NUCLEOTIDE SEQUENCE [LARGE SCALE GENOMIC DNA]</scope>
    <source>
        <strain evidence="8 9">M50-1</strain>
    </source>
</reference>
<feature type="binding site" evidence="5">
    <location>
        <position position="500"/>
    </location>
    <ligand>
        <name>ATP</name>
        <dbReference type="ChEBI" id="CHEBI:30616"/>
    </ligand>
</feature>
<dbReference type="Gene3D" id="1.10.510.10">
    <property type="entry name" value="Transferase(Phosphotransferase) domain 1"/>
    <property type="match status" value="2"/>
</dbReference>
<dbReference type="Proteomes" id="UP001193081">
    <property type="component" value="Unassembled WGS sequence"/>
</dbReference>
<keyword evidence="3" id="KW-0418">Kinase</keyword>